<comment type="similarity">
    <text evidence="3">Belongs to the CENP-L/IML3 family.</text>
</comment>
<feature type="compositionally biased region" description="Polar residues" evidence="7">
    <location>
        <begin position="432"/>
        <end position="441"/>
    </location>
</feature>
<evidence type="ECO:0000256" key="4">
    <source>
        <dbReference type="ARBA" id="ARBA00022454"/>
    </source>
</evidence>
<feature type="compositionally biased region" description="Basic residues" evidence="7">
    <location>
        <begin position="1"/>
        <end position="16"/>
    </location>
</feature>
<dbReference type="OrthoDB" id="8864979at2759"/>
<dbReference type="AlphaFoldDB" id="A0A2P5HF93"/>
<dbReference type="Proteomes" id="UP000094444">
    <property type="component" value="Unassembled WGS sequence"/>
</dbReference>
<dbReference type="InParanoid" id="A0A2P5HF93"/>
<feature type="region of interest" description="Disordered" evidence="7">
    <location>
        <begin position="1"/>
        <end position="65"/>
    </location>
</feature>
<dbReference type="EMBL" id="MAVT02002907">
    <property type="protein sequence ID" value="POS68928.1"/>
    <property type="molecule type" value="Genomic_DNA"/>
</dbReference>
<organism evidence="8 9">
    <name type="scientific">Diaporthe helianthi</name>
    <dbReference type="NCBI Taxonomy" id="158607"/>
    <lineage>
        <taxon>Eukaryota</taxon>
        <taxon>Fungi</taxon>
        <taxon>Dikarya</taxon>
        <taxon>Ascomycota</taxon>
        <taxon>Pezizomycotina</taxon>
        <taxon>Sordariomycetes</taxon>
        <taxon>Sordariomycetidae</taxon>
        <taxon>Diaporthales</taxon>
        <taxon>Diaporthaceae</taxon>
        <taxon>Diaporthe</taxon>
    </lineage>
</organism>
<evidence type="ECO:0000256" key="3">
    <source>
        <dbReference type="ARBA" id="ARBA00011060"/>
    </source>
</evidence>
<evidence type="ECO:0000256" key="7">
    <source>
        <dbReference type="SAM" id="MobiDB-lite"/>
    </source>
</evidence>
<accession>A0A2P5HF93</accession>
<keyword evidence="5" id="KW-0539">Nucleus</keyword>
<evidence type="ECO:0000256" key="5">
    <source>
        <dbReference type="ARBA" id="ARBA00023242"/>
    </source>
</evidence>
<feature type="region of interest" description="Disordered" evidence="7">
    <location>
        <begin position="143"/>
        <end position="171"/>
    </location>
</feature>
<evidence type="ECO:0000256" key="6">
    <source>
        <dbReference type="ARBA" id="ARBA00023328"/>
    </source>
</evidence>
<comment type="subcellular location">
    <subcellularLocation>
        <location evidence="2">Chromosome</location>
        <location evidence="2">Centromere</location>
    </subcellularLocation>
    <subcellularLocation>
        <location evidence="1">Nucleus</location>
    </subcellularLocation>
</comment>
<dbReference type="GO" id="GO:0000775">
    <property type="term" value="C:chromosome, centromeric region"/>
    <property type="evidence" value="ECO:0007669"/>
    <property type="project" value="UniProtKB-SubCell"/>
</dbReference>
<keyword evidence="9" id="KW-1185">Reference proteome</keyword>
<evidence type="ECO:0000256" key="2">
    <source>
        <dbReference type="ARBA" id="ARBA00004584"/>
    </source>
</evidence>
<gene>
    <name evidence="8" type="ORF">DHEL01_v212677</name>
</gene>
<name>A0A2P5HF93_DIAHE</name>
<dbReference type="GO" id="GO:0005634">
    <property type="term" value="C:nucleus"/>
    <property type="evidence" value="ECO:0007669"/>
    <property type="project" value="UniProtKB-SubCell"/>
</dbReference>
<dbReference type="InterPro" id="IPR025204">
    <property type="entry name" value="CENP-L"/>
</dbReference>
<evidence type="ECO:0000256" key="1">
    <source>
        <dbReference type="ARBA" id="ARBA00004123"/>
    </source>
</evidence>
<dbReference type="Pfam" id="PF13092">
    <property type="entry name" value="CENP-L"/>
    <property type="match status" value="1"/>
</dbReference>
<feature type="compositionally biased region" description="Basic and acidic residues" evidence="7">
    <location>
        <begin position="399"/>
        <end position="431"/>
    </location>
</feature>
<evidence type="ECO:0000313" key="8">
    <source>
        <dbReference type="EMBL" id="POS68928.1"/>
    </source>
</evidence>
<evidence type="ECO:0000313" key="9">
    <source>
        <dbReference type="Proteomes" id="UP000094444"/>
    </source>
</evidence>
<dbReference type="PANTHER" id="PTHR31740">
    <property type="entry name" value="CENTROMERE PROTEIN L"/>
    <property type="match status" value="1"/>
</dbReference>
<reference evidence="8" key="1">
    <citation type="submission" date="2017-09" db="EMBL/GenBank/DDBJ databases">
        <title>Polyketide synthases of a Diaporthe helianthi virulent isolate.</title>
        <authorList>
            <person name="Baroncelli R."/>
        </authorList>
    </citation>
    <scope>NUCLEOTIDE SEQUENCE [LARGE SCALE GENOMIC DNA]</scope>
    <source>
        <strain evidence="8">7/96</strain>
    </source>
</reference>
<evidence type="ECO:0008006" key="10">
    <source>
        <dbReference type="Google" id="ProtNLM"/>
    </source>
</evidence>
<protein>
    <recommendedName>
        <fullName evidence="10">Siroheme synthase</fullName>
    </recommendedName>
</protein>
<proteinExistence type="inferred from homology"/>
<feature type="region of interest" description="Disordered" evidence="7">
    <location>
        <begin position="381"/>
        <end position="441"/>
    </location>
</feature>
<keyword evidence="4" id="KW-0158">Chromosome</keyword>
<dbReference type="PANTHER" id="PTHR31740:SF2">
    <property type="entry name" value="CENTROMERE PROTEIN L"/>
    <property type="match status" value="1"/>
</dbReference>
<sequence length="527" mass="57620">MPPGRPPKRKRPHHPQSAHSTTSIANLRVGSNADTPLNHTIQASSPPSSSASLGSGGHDDHQRHLTPFLNTTFSTHRLSPLNIASQPLTRHRMQALSNRLREFLVGDIVRGVNVGLDRPADEGAMSKAGALETVTISWLAPHEPEADPSLARPDQSSDGQAAETPRLGTSTRLRLLPVRTKGIQISMQYEHAECEALLLPSSEDVAHPLEDVMAAVERVPLASDPLINFAPGKLLKNDPNFLHLPLLLMRMPAHLKASVFSFLSHTFDCRVSSLNLGTRSLVRALEKWTGGMSAETHLDAVKDVVLTLGFYYPTVMRCQQQRQPHKEQHQPRDMGQNTQMDYREEDDAAGASESALGVKSIDIIIPGANLVRFVTAGKAHEVAKDASAGQTRGRRKRAGAQDRDTHAEAKRRRLGGDKDEEGWTWRQRPDTSENPGSSRQPFTDALAQYVLQHLALDMFHPAVRISKVACGGFVLSEGRVKFFGLPPGAGADHGIPDAKQRAAWGVLDVLLEKSRVETPGETLRGEM</sequence>
<feature type="compositionally biased region" description="Low complexity" evidence="7">
    <location>
        <begin position="43"/>
        <end position="53"/>
    </location>
</feature>
<feature type="compositionally biased region" description="Polar residues" evidence="7">
    <location>
        <begin position="32"/>
        <end position="42"/>
    </location>
</feature>
<comment type="caution">
    <text evidence="8">The sequence shown here is derived from an EMBL/GenBank/DDBJ whole genome shotgun (WGS) entry which is preliminary data.</text>
</comment>
<keyword evidence="6" id="KW-0137">Centromere</keyword>